<dbReference type="PROSITE" id="PS00010">
    <property type="entry name" value="ASX_HYDROXYL"/>
    <property type="match status" value="7"/>
</dbReference>
<feature type="domain" description="EGF-like" evidence="11">
    <location>
        <begin position="102"/>
        <end position="139"/>
    </location>
</feature>
<dbReference type="Pfam" id="PF01826">
    <property type="entry name" value="TIL"/>
    <property type="match status" value="1"/>
</dbReference>
<dbReference type="Pfam" id="PF12662">
    <property type="entry name" value="cEGF"/>
    <property type="match status" value="1"/>
</dbReference>
<dbReference type="InterPro" id="IPR051145">
    <property type="entry name" value="GAS-SHBG-PROS"/>
</dbReference>
<keyword evidence="4 10" id="KW-0732">Signal</keyword>
<dbReference type="SUPFAM" id="SSF100895">
    <property type="entry name" value="Kazal-type serine protease inhibitors"/>
    <property type="match status" value="1"/>
</dbReference>
<dbReference type="Pfam" id="PF07645">
    <property type="entry name" value="EGF_CA"/>
    <property type="match status" value="4"/>
</dbReference>
<dbReference type="SMART" id="SM00179">
    <property type="entry name" value="EGF_CA"/>
    <property type="match status" value="7"/>
</dbReference>
<evidence type="ECO:0000256" key="7">
    <source>
        <dbReference type="ARBA" id="ARBA00023157"/>
    </source>
</evidence>
<dbReference type="GO" id="GO:0005509">
    <property type="term" value="F:calcium ion binding"/>
    <property type="evidence" value="ECO:0007669"/>
    <property type="project" value="InterPro"/>
</dbReference>
<dbReference type="InterPro" id="IPR036084">
    <property type="entry name" value="Ser_inhib-like_sf"/>
</dbReference>
<evidence type="ECO:0000259" key="11">
    <source>
        <dbReference type="PROSITE" id="PS50026"/>
    </source>
</evidence>
<dbReference type="FunFam" id="2.10.25.10:FF:000139">
    <property type="entry name" value="Fibulin-1"/>
    <property type="match status" value="1"/>
</dbReference>
<dbReference type="SUPFAM" id="SSF57184">
    <property type="entry name" value="Growth factor receptor domain"/>
    <property type="match status" value="2"/>
</dbReference>
<evidence type="ECO:0000313" key="14">
    <source>
        <dbReference type="EMBL" id="KAK3797041.1"/>
    </source>
</evidence>
<dbReference type="Gene3D" id="3.30.60.30">
    <property type="match status" value="2"/>
</dbReference>
<dbReference type="CDD" id="cd00104">
    <property type="entry name" value="KAZAL_FS"/>
    <property type="match status" value="1"/>
</dbReference>
<sequence length="2472" mass="268723">MATNILQAVVFVSLIAFSTASECDPNPCNADQICYQESSDPPSQKICMDLGYRPGNCSHNVVYCHDQARCVDSGDKLSYTCNCVGDAIGGDGFKDGSGCRLPYKPCNNNKECPQYGFCNTELNVCECNPGFQGDGHTCEDIDECAAVPSRCDPNAFCSNYPGGFTCQCDINRGYVGDGFTCRLFCHRHDDCDWPRARCNANNTCECISGYSGDGLVCRDVDECLAGLATDCSENATCVNTDGGYECQCNNGYTGDGKTCTPLPTKCENVPKRRNNRYYLIDPDFTGPANAFWVQCEHLGNSQWATKVIPKGNFPLAAPEIDAPLEIKYEPSHEDIQALVNNSVFCSQKFSFSCTPGYSLFPGTTWYDISGNAHNSWGSSMEEMCTCGELRRCPSACYCDGTQEDASTTDEARVVDKTQLPLVSIAFSQGQRDKGRVDVEPLMCSNRPINTPKDCHKAKFQLGIEEDTPLFIDVDGPGGEDPFLVFCDMESYEHVGITQIPINNGQPIEVTTEDGEPISYTQDFEKIKSLIKGSLFCSQRVEFQCTNSRIGGKDGADVYVKSQMRKLDYFPGGEGKEDSCGCGATESCDAPEVLCNCNIDDGQPHKDFGLIINKKDLPVTKVTAQVGESRSSTYEIGELQCSQKQFGIGPNCENYHAQGERESYTYVIDPDGTDGEDPFQVECQFVEEPSQGKTIVHHDKEGNMTVDSTDVTFTYLMAKPGQIESLLKRSTFCTQEISIDCKQTTITVDPGTILWTGSGSGPSGSLKLSDYLDSCGPNGDSCKCSAGPGQGRDFGTITDKSVLPITSLDLSALQADFNAGGSLKVNVGPLVCSEVFPTCKQLYDFVNSDQALEGEATVVNGQFTTDPDGAGGVDPFTVECTFPETVIEVDGSGTIGPDKDSPLEPVSKCFDISYTSGSGKPLSPAQVAAYAAASSSCSQSLSLKCKKAPATKMVNFTTCDGKTQVGWAGSYGKDSCACGVNGNCAGGRNALCNCDKNSNKEREDAGVITMPDRLPVCQVCLSINPPSNGKPWPNPTPQLSFEVGELVCDRPSKGLGSCQRARRGFKVRGRVVEELRALDGPDGEPPVPVGCKIHRNPPLGILIVKPEDPEYPPTDDEPVDITIRYITINITAVGTVMSEQKFCSQKIFLYCAQPGTGDLAGNYAWYGRDGSKNYDWTRLPDDGEDVERNCENQPKLCNQCGNPQGYLVTQKDLLPVTRLVLGGSNIGVVIENTECFDLLSSCQEIYDLKQRSTGYFGKNRYMIDVDKAGPLRPFRVLCEFDKTTDNAVTVVEVGGEWESPVPIVGQDDENQDFELEVEYEHATPDQINGLAKISDFCWQGVQFKCQHFPLLEDPTQPSTYYMLYDGKPATSFGTDQDVNFQGCACHKLDFCYTAMSCNCDAEGPMSVDQGAITNKTSLPITAVHVAGRTDAGTTAQFQIGAVRCSARSTALPKDCAEALELVSKDGIEYHQSGEYLISPKPDEVEPFMVRCDFTTFPGKGVTVFRPHFPENNPLPTNSSDTPTDVPYNGADKDQIEALVAQSAYCYQGVRFDCYHTALLSGGSYFQSTDMEQKWRFWGGGESGEGQAAGTCACGDDDACAGLDSSEGQRTRPCNCDLMDAEFRKDAGVIDNKAALPITLFQLGAVSNMSQASLTIGDLYCSQEPLDLDECTLGFHDCHELATCHDMEDGYHCVCPEGWQGKGAVTESSQALANGRECIDDDECEALNPCAYNAECYNLPGTFNCTCKEGFTAISKTECEDVDECADQTDDCGEDAICENLVGSYRCICKKGFRGDGKICIPVGQCSCFGDPHCNSFDDRWLHYQGDCHNVMATDGCDGNEPTFVVEVEMWKKGQDPKDFKYSWVKSVRVLVEGKVIKLEQGPRLVVDGQVVSQYIDGFRLRAVKINQKIQLTTFSGLEVTWDGADRVSVTVPNEARTKTCGLCGNYDGDPDNDWTVGPACPEQAGQQTENYDLFGRSWVVSDVCPVDCDDDEPPPPPEECDTETKADVVQACNTLLDKHTSVFKKCLETKDPDYLEDLKFSCVFDLCASTEELDVKICRVAETIAKECAEVDKIPVTEWRKSVESCPDMNCPEGQQYSDCGPANPPNCFTDENDLSITVCEEGCFCPEGMLLEDDKCITKEQCGCYHENSYIPTGQSVILSDCSAEIVCDGKNQTTSKPVECGLHEECKNEDGVTGCYCVDGYTMINGTCEDESCVGVSCPATMECNNGTCVCIDGYIEECGECVDLDECKTHQHTCTGRGQKCVNVPGTYRCDCKAGWTAHGKMCKDVNECEVLDDVCTDHSECVNTPGGYLCECCAGYKHSASGRCIRDEAKDRASGNRCCACKGQRCIKPGKVCGSDGNTYNSYRELSIHACMTEDDSLTLNYRGQCQSSCDDIVCDRHYQECNKAGGICRCKCPNCGNSPANAREVCGSDGVTYPGVCSLKKANCESDSEDVVTVKSRGPCPGDGEIAE</sequence>
<comment type="caution">
    <text evidence="9">Lacks conserved residue(s) required for the propagation of feature annotation.</text>
</comment>
<comment type="caution">
    <text evidence="14">The sequence shown here is derived from an EMBL/GenBank/DDBJ whole genome shotgun (WGS) entry which is preliminary data.</text>
</comment>
<dbReference type="InterPro" id="IPR049883">
    <property type="entry name" value="NOTCH1_EGF-like"/>
</dbReference>
<feature type="domain" description="VWFD" evidence="12">
    <location>
        <begin position="1802"/>
        <end position="1984"/>
    </location>
</feature>
<protein>
    <submittedName>
        <fullName evidence="14">Uncharacterized protein</fullName>
    </submittedName>
</protein>
<reference evidence="14" key="1">
    <citation type="journal article" date="2023" name="G3 (Bethesda)">
        <title>A reference genome for the long-term kleptoplast-retaining sea slug Elysia crispata morphotype clarki.</title>
        <authorList>
            <person name="Eastman K.E."/>
            <person name="Pendleton A.L."/>
            <person name="Shaikh M.A."/>
            <person name="Suttiyut T."/>
            <person name="Ogas R."/>
            <person name="Tomko P."/>
            <person name="Gavelis G."/>
            <person name="Widhalm J.R."/>
            <person name="Wisecaver J.H."/>
        </authorList>
    </citation>
    <scope>NUCLEOTIDE SEQUENCE</scope>
    <source>
        <strain evidence="14">ECLA1</strain>
    </source>
</reference>
<dbReference type="InterPro" id="IPR000742">
    <property type="entry name" value="EGF"/>
</dbReference>
<dbReference type="PROSITE" id="PS50026">
    <property type="entry name" value="EGF_3"/>
    <property type="match status" value="8"/>
</dbReference>
<name>A0AAE1E7G2_9GAST</name>
<evidence type="ECO:0000256" key="4">
    <source>
        <dbReference type="ARBA" id="ARBA00022729"/>
    </source>
</evidence>
<feature type="domain" description="EGF-like" evidence="11">
    <location>
        <begin position="1759"/>
        <end position="1799"/>
    </location>
</feature>
<dbReference type="InterPro" id="IPR000152">
    <property type="entry name" value="EGF-type_Asp/Asn_hydroxyl_site"/>
</dbReference>
<feature type="signal peptide" evidence="10">
    <location>
        <begin position="1"/>
        <end position="20"/>
    </location>
</feature>
<dbReference type="Gene3D" id="2.60.120.1000">
    <property type="match status" value="5"/>
</dbReference>
<feature type="domain" description="EGF-like" evidence="11">
    <location>
        <begin position="140"/>
        <end position="180"/>
    </location>
</feature>
<accession>A0AAE1E7G2</accession>
<dbReference type="SUPFAM" id="SSF57196">
    <property type="entry name" value="EGF/Laminin"/>
    <property type="match status" value="2"/>
</dbReference>
<dbReference type="InterPro" id="IPR002919">
    <property type="entry name" value="TIL_dom"/>
</dbReference>
<evidence type="ECO:0000256" key="9">
    <source>
        <dbReference type="PROSITE-ProRule" id="PRU00076"/>
    </source>
</evidence>
<dbReference type="InterPro" id="IPR018097">
    <property type="entry name" value="EGF_Ca-bd_CS"/>
</dbReference>
<keyword evidence="6" id="KW-0106">Calcium</keyword>
<evidence type="ECO:0000259" key="12">
    <source>
        <dbReference type="PROSITE" id="PS51233"/>
    </source>
</evidence>
<evidence type="ECO:0000256" key="5">
    <source>
        <dbReference type="ARBA" id="ARBA00022737"/>
    </source>
</evidence>
<dbReference type="SMART" id="SM00280">
    <property type="entry name" value="KAZAL"/>
    <property type="match status" value="2"/>
</dbReference>
<dbReference type="InterPro" id="IPR009030">
    <property type="entry name" value="Growth_fac_rcpt_cys_sf"/>
</dbReference>
<dbReference type="PROSITE" id="PS51465">
    <property type="entry name" value="KAZAL_2"/>
    <property type="match status" value="2"/>
</dbReference>
<dbReference type="Pfam" id="PF00094">
    <property type="entry name" value="VWD"/>
    <property type="match status" value="1"/>
</dbReference>
<keyword evidence="3 9" id="KW-0245">EGF-like domain</keyword>
<dbReference type="InterPro" id="IPR001881">
    <property type="entry name" value="EGF-like_Ca-bd_dom"/>
</dbReference>
<evidence type="ECO:0000256" key="3">
    <source>
        <dbReference type="ARBA" id="ARBA00022536"/>
    </source>
</evidence>
<dbReference type="SUPFAM" id="SSF57567">
    <property type="entry name" value="Serine protease inhibitors"/>
    <property type="match status" value="1"/>
</dbReference>
<dbReference type="InterPro" id="IPR026823">
    <property type="entry name" value="cEGF"/>
</dbReference>
<keyword evidence="8" id="KW-0325">Glycoprotein</keyword>
<evidence type="ECO:0000259" key="13">
    <source>
        <dbReference type="PROSITE" id="PS51465"/>
    </source>
</evidence>
<dbReference type="CDD" id="cd00054">
    <property type="entry name" value="EGF_CA"/>
    <property type="match status" value="7"/>
</dbReference>
<dbReference type="Gene3D" id="2.10.25.10">
    <property type="entry name" value="Laminin"/>
    <property type="match status" value="8"/>
</dbReference>
<evidence type="ECO:0000256" key="6">
    <source>
        <dbReference type="ARBA" id="ARBA00022837"/>
    </source>
</evidence>
<dbReference type="GO" id="GO:0005576">
    <property type="term" value="C:extracellular region"/>
    <property type="evidence" value="ECO:0007669"/>
    <property type="project" value="UniProtKB-SubCell"/>
</dbReference>
<dbReference type="Proteomes" id="UP001283361">
    <property type="component" value="Unassembled WGS sequence"/>
</dbReference>
<dbReference type="InterPro" id="IPR024731">
    <property type="entry name" value="NELL2-like_EGF"/>
</dbReference>
<dbReference type="PANTHER" id="PTHR24040:SF13">
    <property type="entry name" value="FIBROPELLIN-1"/>
    <property type="match status" value="1"/>
</dbReference>
<evidence type="ECO:0000256" key="8">
    <source>
        <dbReference type="ARBA" id="ARBA00023180"/>
    </source>
</evidence>
<dbReference type="SMART" id="SM00181">
    <property type="entry name" value="EGF"/>
    <property type="match status" value="12"/>
</dbReference>
<feature type="domain" description="Kazal-like" evidence="13">
    <location>
        <begin position="2335"/>
        <end position="2391"/>
    </location>
</feature>
<dbReference type="Pfam" id="PF12947">
    <property type="entry name" value="EGF_3"/>
    <property type="match status" value="3"/>
</dbReference>
<dbReference type="SMART" id="SM00216">
    <property type="entry name" value="VWD"/>
    <property type="match status" value="1"/>
</dbReference>
<dbReference type="InterPro" id="IPR036058">
    <property type="entry name" value="Kazal_dom_sf"/>
</dbReference>
<evidence type="ECO:0000256" key="2">
    <source>
        <dbReference type="ARBA" id="ARBA00022525"/>
    </source>
</evidence>
<gene>
    <name evidence="14" type="ORF">RRG08_036872</name>
</gene>
<dbReference type="EMBL" id="JAWDGP010000815">
    <property type="protein sequence ID" value="KAK3797041.1"/>
    <property type="molecule type" value="Genomic_DNA"/>
</dbReference>
<feature type="domain" description="EGF-like" evidence="11">
    <location>
        <begin position="2245"/>
        <end position="2286"/>
    </location>
</feature>
<evidence type="ECO:0000313" key="15">
    <source>
        <dbReference type="Proteomes" id="UP001283361"/>
    </source>
</evidence>
<dbReference type="PROSITE" id="PS01187">
    <property type="entry name" value="EGF_CA"/>
    <property type="match status" value="3"/>
</dbReference>
<dbReference type="InterPro" id="IPR001846">
    <property type="entry name" value="VWF_type-D"/>
</dbReference>
<comment type="subcellular location">
    <subcellularLocation>
        <location evidence="1">Secreted</location>
    </subcellularLocation>
</comment>
<keyword evidence="5" id="KW-0677">Repeat</keyword>
<feature type="chain" id="PRO_5041908448" evidence="10">
    <location>
        <begin position="21"/>
        <end position="2472"/>
    </location>
</feature>
<proteinExistence type="predicted"/>
<feature type="domain" description="EGF-like" evidence="11">
    <location>
        <begin position="1665"/>
        <end position="1703"/>
    </location>
</feature>
<dbReference type="PANTHER" id="PTHR24040">
    <property type="entry name" value="LAMININ G-LIKE DOMAIN-CONTAINING PROTEIN"/>
    <property type="match status" value="1"/>
</dbReference>
<dbReference type="PROSITE" id="PS01186">
    <property type="entry name" value="EGF_2"/>
    <property type="match status" value="6"/>
</dbReference>
<evidence type="ECO:0000256" key="10">
    <source>
        <dbReference type="SAM" id="SignalP"/>
    </source>
</evidence>
<dbReference type="InterPro" id="IPR002350">
    <property type="entry name" value="Kazal_dom"/>
</dbReference>
<feature type="domain" description="EGF-like" evidence="11">
    <location>
        <begin position="2287"/>
        <end position="2328"/>
    </location>
</feature>
<dbReference type="CDD" id="cd19941">
    <property type="entry name" value="TIL"/>
    <property type="match status" value="1"/>
</dbReference>
<keyword evidence="15" id="KW-1185">Reference proteome</keyword>
<evidence type="ECO:0000256" key="1">
    <source>
        <dbReference type="ARBA" id="ARBA00004613"/>
    </source>
</evidence>
<feature type="domain" description="EGF-like" evidence="11">
    <location>
        <begin position="219"/>
        <end position="260"/>
    </location>
</feature>
<feature type="domain" description="EGF-like" evidence="11">
    <location>
        <begin position="1718"/>
        <end position="1758"/>
    </location>
</feature>
<keyword evidence="7" id="KW-1015">Disulfide bond</keyword>
<dbReference type="FunFam" id="2.10.25.10:FF:000038">
    <property type="entry name" value="Fibrillin 2"/>
    <property type="match status" value="5"/>
</dbReference>
<organism evidence="14 15">
    <name type="scientific">Elysia crispata</name>
    <name type="common">lettuce slug</name>
    <dbReference type="NCBI Taxonomy" id="231223"/>
    <lineage>
        <taxon>Eukaryota</taxon>
        <taxon>Metazoa</taxon>
        <taxon>Spiralia</taxon>
        <taxon>Lophotrochozoa</taxon>
        <taxon>Mollusca</taxon>
        <taxon>Gastropoda</taxon>
        <taxon>Heterobranchia</taxon>
        <taxon>Euthyneura</taxon>
        <taxon>Panpulmonata</taxon>
        <taxon>Sacoglossa</taxon>
        <taxon>Placobranchoidea</taxon>
        <taxon>Plakobranchidae</taxon>
        <taxon>Elysia</taxon>
    </lineage>
</organism>
<dbReference type="PROSITE" id="PS51233">
    <property type="entry name" value="VWFD"/>
    <property type="match status" value="1"/>
</dbReference>
<keyword evidence="2" id="KW-0964">Secreted</keyword>
<feature type="domain" description="Kazal-like" evidence="13">
    <location>
        <begin position="2399"/>
        <end position="2466"/>
    </location>
</feature>